<feature type="domain" description="Transcription elongation factor GreA/GreB C-terminal" evidence="1">
    <location>
        <begin position="70"/>
        <end position="141"/>
    </location>
</feature>
<name>A0AAW5E4N9_9BACI</name>
<dbReference type="InterPro" id="IPR023459">
    <property type="entry name" value="Tscrpt_elong_fac_GreA/B_fam"/>
</dbReference>
<dbReference type="SUPFAM" id="SSF54534">
    <property type="entry name" value="FKBP-like"/>
    <property type="match status" value="1"/>
</dbReference>
<organism evidence="2 3">
    <name type="scientific">Fredinandcohnia quinoae</name>
    <dbReference type="NCBI Taxonomy" id="2918902"/>
    <lineage>
        <taxon>Bacteria</taxon>
        <taxon>Bacillati</taxon>
        <taxon>Bacillota</taxon>
        <taxon>Bacilli</taxon>
        <taxon>Bacillales</taxon>
        <taxon>Bacillaceae</taxon>
        <taxon>Fredinandcohnia</taxon>
    </lineage>
</organism>
<keyword evidence="2" id="KW-0648">Protein biosynthesis</keyword>
<keyword evidence="2" id="KW-0251">Elongation factor</keyword>
<protein>
    <submittedName>
        <fullName evidence="2">GreA/GreB family elongation factor</fullName>
    </submittedName>
</protein>
<dbReference type="GO" id="GO:0006354">
    <property type="term" value="P:DNA-templated transcription elongation"/>
    <property type="evidence" value="ECO:0007669"/>
    <property type="project" value="TreeGrafter"/>
</dbReference>
<accession>A0AAW5E4N9</accession>
<evidence type="ECO:0000259" key="1">
    <source>
        <dbReference type="Pfam" id="PF01272"/>
    </source>
</evidence>
<dbReference type="PANTHER" id="PTHR30437">
    <property type="entry name" value="TRANSCRIPTION ELONGATION FACTOR GREA"/>
    <property type="match status" value="1"/>
</dbReference>
<dbReference type="GO" id="GO:0032784">
    <property type="term" value="P:regulation of DNA-templated transcription elongation"/>
    <property type="evidence" value="ECO:0007669"/>
    <property type="project" value="InterPro"/>
</dbReference>
<comment type="caution">
    <text evidence="2">The sequence shown here is derived from an EMBL/GenBank/DDBJ whole genome shotgun (WGS) entry which is preliminary data.</text>
</comment>
<dbReference type="RefSeq" id="WP_240257818.1">
    <property type="nucleotide sequence ID" value="NZ_JAKTTI010000062.1"/>
</dbReference>
<dbReference type="GO" id="GO:0070063">
    <property type="term" value="F:RNA polymerase binding"/>
    <property type="evidence" value="ECO:0007669"/>
    <property type="project" value="InterPro"/>
</dbReference>
<sequence length="151" mass="17184">MNHNEFLIDKKYFLEQVRYIDENIQDLNHLYISSTPPQERVKDFYSTYVSEIEQFLAVYDKNGPVSPIPKVFIGTKVTVLYEDDGDTEEFYICLPKQSNPDEGYISFLSPVGRQLLLKNIGEKISLTIPSGALPVSIKQVTFVGNLAVQES</sequence>
<evidence type="ECO:0000313" key="3">
    <source>
        <dbReference type="Proteomes" id="UP001431131"/>
    </source>
</evidence>
<dbReference type="Proteomes" id="UP001431131">
    <property type="component" value="Unassembled WGS sequence"/>
</dbReference>
<reference evidence="2" key="1">
    <citation type="submission" date="2022-02" db="EMBL/GenBank/DDBJ databases">
        <title>Fredinandcohnia quinoae sp. nov. isolated from Chenopodium quinoa seeds.</title>
        <authorList>
            <person name="Saati-Santamaria Z."/>
            <person name="Flores-Felix J.D."/>
            <person name="Igual J.M."/>
            <person name="Velazquez E."/>
            <person name="Garcia-Fraile P."/>
            <person name="Martinez-Molina E."/>
        </authorList>
    </citation>
    <scope>NUCLEOTIDE SEQUENCE</scope>
    <source>
        <strain evidence="2">SECRCQ15</strain>
    </source>
</reference>
<keyword evidence="3" id="KW-1185">Reference proteome</keyword>
<dbReference type="EMBL" id="JAKTTI010000062">
    <property type="protein sequence ID" value="MCH1627900.1"/>
    <property type="molecule type" value="Genomic_DNA"/>
</dbReference>
<gene>
    <name evidence="2" type="ORF">MJG50_21430</name>
</gene>
<dbReference type="InterPro" id="IPR001437">
    <property type="entry name" value="Tscrpt_elong_fac_GreA/B_C"/>
</dbReference>
<dbReference type="GO" id="GO:0003746">
    <property type="term" value="F:translation elongation factor activity"/>
    <property type="evidence" value="ECO:0007669"/>
    <property type="project" value="UniProtKB-KW"/>
</dbReference>
<dbReference type="InterPro" id="IPR036953">
    <property type="entry name" value="GreA/GreB_C_sf"/>
</dbReference>
<dbReference type="PANTHER" id="PTHR30437:SF4">
    <property type="entry name" value="TRANSCRIPTION ELONGATION FACTOR GREA"/>
    <property type="match status" value="1"/>
</dbReference>
<dbReference type="GO" id="GO:0003677">
    <property type="term" value="F:DNA binding"/>
    <property type="evidence" value="ECO:0007669"/>
    <property type="project" value="InterPro"/>
</dbReference>
<proteinExistence type="predicted"/>
<dbReference type="AlphaFoldDB" id="A0AAW5E4N9"/>
<dbReference type="Gene3D" id="3.10.50.30">
    <property type="entry name" value="Transcription elongation factor, GreA/GreB, C-terminal domain"/>
    <property type="match status" value="1"/>
</dbReference>
<dbReference type="Pfam" id="PF01272">
    <property type="entry name" value="GreA_GreB"/>
    <property type="match status" value="1"/>
</dbReference>
<evidence type="ECO:0000313" key="2">
    <source>
        <dbReference type="EMBL" id="MCH1627900.1"/>
    </source>
</evidence>